<dbReference type="EMBL" id="SOJK01000077">
    <property type="protein sequence ID" value="TET47677.1"/>
    <property type="molecule type" value="Genomic_DNA"/>
</dbReference>
<reference evidence="1 2" key="1">
    <citation type="submission" date="2019-03" db="EMBL/GenBank/DDBJ databases">
        <title>Metabolic potential of uncultured bacteria and archaea associated with petroleum seepage in deep-sea sediments.</title>
        <authorList>
            <person name="Dong X."/>
            <person name="Hubert C."/>
        </authorList>
    </citation>
    <scope>NUCLEOTIDE SEQUENCE [LARGE SCALE GENOMIC DNA]</scope>
    <source>
        <strain evidence="1">E29_bin78</strain>
    </source>
</reference>
<accession>A0A523UYU1</accession>
<evidence type="ECO:0008006" key="3">
    <source>
        <dbReference type="Google" id="ProtNLM"/>
    </source>
</evidence>
<gene>
    <name evidence="1" type="ORF">E3J59_01740</name>
</gene>
<protein>
    <recommendedName>
        <fullName evidence="3">ACT domain-containing protein</fullName>
    </recommendedName>
</protein>
<organism evidence="1 2">
    <name type="scientific">Aerophobetes bacterium</name>
    <dbReference type="NCBI Taxonomy" id="2030807"/>
    <lineage>
        <taxon>Bacteria</taxon>
        <taxon>Candidatus Aerophobota</taxon>
    </lineage>
</organism>
<sequence length="307" mass="35642">MGKYKNSYIKVYRRLKVAGVSSKKQETEFLVKCEVFLEDKPGSLVDFSSLIAEREGNIGFFHYDRSVDCNRIAAGVQYENKNNLYRFLELLREKDYYSLKNEIRKDEIQIMTPESVLEIKVRLINKPGSLAAFALLLKEHRANVIYMLYDEDIDPESADIALATENPGEVNSLLGAINSKGYNYKVVYRGSDIEEVERIIGLKLVEKFFLRLQKLVSSQDVQELMAVVDSSKKLYTELVRFYSEMSNHLEKGNVFEDILTFASTSIAKVGKNFYVKELPPLQFEDNIQLFTFRLPNRRKYIHFSSRW</sequence>
<name>A0A523UYU1_UNCAE</name>
<comment type="caution">
    <text evidence="1">The sequence shown here is derived from an EMBL/GenBank/DDBJ whole genome shotgun (WGS) entry which is preliminary data.</text>
</comment>
<evidence type="ECO:0000313" key="1">
    <source>
        <dbReference type="EMBL" id="TET47677.1"/>
    </source>
</evidence>
<dbReference type="AlphaFoldDB" id="A0A523UYU1"/>
<evidence type="ECO:0000313" key="2">
    <source>
        <dbReference type="Proteomes" id="UP000320679"/>
    </source>
</evidence>
<dbReference type="CDD" id="cd02116">
    <property type="entry name" value="ACT"/>
    <property type="match status" value="1"/>
</dbReference>
<proteinExistence type="predicted"/>
<dbReference type="Proteomes" id="UP000320679">
    <property type="component" value="Unassembled WGS sequence"/>
</dbReference>